<dbReference type="Pfam" id="PF14525">
    <property type="entry name" value="AraC_binding_2"/>
    <property type="match status" value="1"/>
</dbReference>
<dbReference type="Proteomes" id="UP000092741">
    <property type="component" value="Chromosome 1"/>
</dbReference>
<dbReference type="GO" id="GO:0043565">
    <property type="term" value="F:sequence-specific DNA binding"/>
    <property type="evidence" value="ECO:0007669"/>
    <property type="project" value="InterPro"/>
</dbReference>
<dbReference type="InterPro" id="IPR009057">
    <property type="entry name" value="Homeodomain-like_sf"/>
</dbReference>
<proteinExistence type="predicted"/>
<dbReference type="RefSeq" id="WP_020333164.1">
    <property type="nucleotide sequence ID" value="NZ_ATFJ01000003.1"/>
</dbReference>
<dbReference type="Pfam" id="PF12833">
    <property type="entry name" value="HTH_18"/>
    <property type="match status" value="1"/>
</dbReference>
<evidence type="ECO:0000256" key="1">
    <source>
        <dbReference type="ARBA" id="ARBA00023015"/>
    </source>
</evidence>
<evidence type="ECO:0000256" key="3">
    <source>
        <dbReference type="ARBA" id="ARBA00023163"/>
    </source>
</evidence>
<dbReference type="PRINTS" id="PR00032">
    <property type="entry name" value="HTHARAC"/>
</dbReference>
<dbReference type="SUPFAM" id="SSF46689">
    <property type="entry name" value="Homeodomain-like"/>
    <property type="match status" value="1"/>
</dbReference>
<keyword evidence="3" id="KW-0804">Transcription</keyword>
<dbReference type="KEGG" id="vna:PN96_06555"/>
<dbReference type="PANTHER" id="PTHR46796:SF6">
    <property type="entry name" value="ARAC SUBFAMILY"/>
    <property type="match status" value="1"/>
</dbReference>
<name>A0AAN0Y2H9_VIBNA</name>
<sequence length="310" mass="35066">MMSTIFSTDTLDQKDRFNYWNDVVTKHYAPCLGIASDTTQFKATTSVQHVGSTELSHVASESIRYDRRTTDLRNVPREDIFLSVMLEGEGYFEQNDRQVSHNVGDILIYDSGKPYSFNYTSAYKAMLLRIPRPLIQAKVTRLDNLGGTVLNDQSSFGRLIKSLMNETSIIASSPELINEDDFIVPTLDMLTTAISRATANDSPIASNNKQLNEIKTYIRNHITDEELSLESVASQKGISLRTLSRLFAEVGETPRNWLQSQRLSCAYDALANKRVTNITEAALTFGYKDLSHFSRTFKKQFGYSPRELTR</sequence>
<keyword evidence="6" id="KW-1185">Reference proteome</keyword>
<dbReference type="PROSITE" id="PS01124">
    <property type="entry name" value="HTH_ARAC_FAMILY_2"/>
    <property type="match status" value="1"/>
</dbReference>
<evidence type="ECO:0000256" key="2">
    <source>
        <dbReference type="ARBA" id="ARBA00023125"/>
    </source>
</evidence>
<dbReference type="InterPro" id="IPR050204">
    <property type="entry name" value="AraC_XylS_family_regulators"/>
</dbReference>
<evidence type="ECO:0000259" key="4">
    <source>
        <dbReference type="PROSITE" id="PS01124"/>
    </source>
</evidence>
<dbReference type="GO" id="GO:0003700">
    <property type="term" value="F:DNA-binding transcription factor activity"/>
    <property type="evidence" value="ECO:0007669"/>
    <property type="project" value="InterPro"/>
</dbReference>
<keyword evidence="2" id="KW-0238">DNA-binding</keyword>
<dbReference type="InterPro" id="IPR035418">
    <property type="entry name" value="AraC-bd_2"/>
</dbReference>
<dbReference type="PANTHER" id="PTHR46796">
    <property type="entry name" value="HTH-TYPE TRANSCRIPTIONAL ACTIVATOR RHAS-RELATED"/>
    <property type="match status" value="1"/>
</dbReference>
<dbReference type="InterPro" id="IPR018060">
    <property type="entry name" value="HTH_AraC"/>
</dbReference>
<dbReference type="SMART" id="SM00342">
    <property type="entry name" value="HTH_ARAC"/>
    <property type="match status" value="1"/>
</dbReference>
<evidence type="ECO:0000313" key="5">
    <source>
        <dbReference type="EMBL" id="ANQ12482.1"/>
    </source>
</evidence>
<gene>
    <name evidence="5" type="ORF">BA890_06795</name>
</gene>
<dbReference type="InterPro" id="IPR020449">
    <property type="entry name" value="Tscrpt_reg_AraC-type_HTH"/>
</dbReference>
<dbReference type="EMBL" id="CP016345">
    <property type="protein sequence ID" value="ANQ12482.1"/>
    <property type="molecule type" value="Genomic_DNA"/>
</dbReference>
<reference evidence="5 6" key="1">
    <citation type="submission" date="2016-07" db="EMBL/GenBank/DDBJ databases">
        <title>Developing Vibrio natriegens as a novel, fast-growing host for biotechnology.</title>
        <authorList>
            <person name="Weinstock M.T."/>
            <person name="Hesek E.D."/>
            <person name="Wilson C.M."/>
            <person name="Gibson D.G."/>
        </authorList>
    </citation>
    <scope>NUCLEOTIDE SEQUENCE [LARGE SCALE GENOMIC DNA]</scope>
    <source>
        <strain evidence="5 6">ATCC 14048</strain>
    </source>
</reference>
<accession>A0AAN0Y2H9</accession>
<organism evidence="5 6">
    <name type="scientific">Vibrio natriegens NBRC 15636 = ATCC 14048 = DSM 759</name>
    <dbReference type="NCBI Taxonomy" id="1219067"/>
    <lineage>
        <taxon>Bacteria</taxon>
        <taxon>Pseudomonadati</taxon>
        <taxon>Pseudomonadota</taxon>
        <taxon>Gammaproteobacteria</taxon>
        <taxon>Vibrionales</taxon>
        <taxon>Vibrionaceae</taxon>
        <taxon>Vibrio</taxon>
    </lineage>
</organism>
<dbReference type="GeneID" id="70912446"/>
<evidence type="ECO:0000313" key="6">
    <source>
        <dbReference type="Proteomes" id="UP000092741"/>
    </source>
</evidence>
<protein>
    <recommendedName>
        <fullName evidence="4">HTH araC/xylS-type domain-containing protein</fullName>
    </recommendedName>
</protein>
<feature type="domain" description="HTH araC/xylS-type" evidence="4">
    <location>
        <begin position="212"/>
        <end position="310"/>
    </location>
</feature>
<keyword evidence="1" id="KW-0805">Transcription regulation</keyword>
<dbReference type="Gene3D" id="1.10.10.60">
    <property type="entry name" value="Homeodomain-like"/>
    <property type="match status" value="1"/>
</dbReference>
<dbReference type="AlphaFoldDB" id="A0AAN0Y2H9"/>